<feature type="non-terminal residue" evidence="1">
    <location>
        <position position="1"/>
    </location>
</feature>
<evidence type="ECO:0000313" key="2">
    <source>
        <dbReference type="Proteomes" id="UP000335636"/>
    </source>
</evidence>
<dbReference type="EMBL" id="CABDUW010000123">
    <property type="protein sequence ID" value="VTJ59569.1"/>
    <property type="molecule type" value="Genomic_DNA"/>
</dbReference>
<organism evidence="1 2">
    <name type="scientific">Marmota monax</name>
    <name type="common">Woodchuck</name>
    <dbReference type="NCBI Taxonomy" id="9995"/>
    <lineage>
        <taxon>Eukaryota</taxon>
        <taxon>Metazoa</taxon>
        <taxon>Chordata</taxon>
        <taxon>Craniata</taxon>
        <taxon>Vertebrata</taxon>
        <taxon>Euteleostomi</taxon>
        <taxon>Mammalia</taxon>
        <taxon>Eutheria</taxon>
        <taxon>Euarchontoglires</taxon>
        <taxon>Glires</taxon>
        <taxon>Rodentia</taxon>
        <taxon>Sciuromorpha</taxon>
        <taxon>Sciuridae</taxon>
        <taxon>Xerinae</taxon>
        <taxon>Marmotini</taxon>
        <taxon>Marmota</taxon>
    </lineage>
</organism>
<accession>A0A5E4ASD9</accession>
<dbReference type="Proteomes" id="UP000335636">
    <property type="component" value="Unassembled WGS sequence"/>
</dbReference>
<evidence type="ECO:0000313" key="1">
    <source>
        <dbReference type="EMBL" id="VTJ59569.1"/>
    </source>
</evidence>
<name>A0A5E4ASD9_MARMO</name>
<sequence>RFSRSDLLMQAWVQPPPLMCALQQHQLPGGHVQQLVEVHSAADELAERLLLLALHFHQSAASA</sequence>
<reference evidence="1" key="1">
    <citation type="submission" date="2019-04" db="EMBL/GenBank/DDBJ databases">
        <authorList>
            <person name="Alioto T."/>
            <person name="Alioto T."/>
        </authorList>
    </citation>
    <scope>NUCLEOTIDE SEQUENCE [LARGE SCALE GENOMIC DNA]</scope>
</reference>
<gene>
    <name evidence="1" type="ORF">MONAX_5E038376</name>
</gene>
<dbReference type="AlphaFoldDB" id="A0A5E4ASD9"/>
<proteinExistence type="predicted"/>
<keyword evidence="2" id="KW-1185">Reference proteome</keyword>
<comment type="caution">
    <text evidence="1">The sequence shown here is derived from an EMBL/GenBank/DDBJ whole genome shotgun (WGS) entry which is preliminary data.</text>
</comment>
<protein>
    <submittedName>
        <fullName evidence="1">Uncharacterized protein</fullName>
    </submittedName>
</protein>